<protein>
    <submittedName>
        <fullName evidence="2">Uncharacterized protein</fullName>
    </submittedName>
</protein>
<evidence type="ECO:0000313" key="2">
    <source>
        <dbReference type="EMBL" id="PYE79482.1"/>
    </source>
</evidence>
<dbReference type="OrthoDB" id="9161614at2"/>
<dbReference type="EMBL" id="QJTC01000002">
    <property type="protein sequence ID" value="PYE79482.1"/>
    <property type="molecule type" value="Genomic_DNA"/>
</dbReference>
<dbReference type="RefSeq" id="WP_110464444.1">
    <property type="nucleotide sequence ID" value="NZ_JAMOFZ010000001.1"/>
</dbReference>
<accession>A0A318SPW9</accession>
<feature type="region of interest" description="Disordered" evidence="1">
    <location>
        <begin position="92"/>
        <end position="111"/>
    </location>
</feature>
<evidence type="ECO:0000313" key="3">
    <source>
        <dbReference type="Proteomes" id="UP000247540"/>
    </source>
</evidence>
<gene>
    <name evidence="2" type="ORF">DFQ15_102215</name>
</gene>
<reference evidence="2 3" key="1">
    <citation type="submission" date="2018-06" db="EMBL/GenBank/DDBJ databases">
        <title>Genomic Encyclopedia of Type Strains, Phase III (KMG-III): the genomes of soil and plant-associated and newly described type strains.</title>
        <authorList>
            <person name="Whitman W."/>
        </authorList>
    </citation>
    <scope>NUCLEOTIDE SEQUENCE [LARGE SCALE GENOMIC DNA]</scope>
    <source>
        <strain evidence="2 3">CECT 7646</strain>
    </source>
</reference>
<dbReference type="Proteomes" id="UP000247540">
    <property type="component" value="Unassembled WGS sequence"/>
</dbReference>
<evidence type="ECO:0000256" key="1">
    <source>
        <dbReference type="SAM" id="MobiDB-lite"/>
    </source>
</evidence>
<organism evidence="2 3">
    <name type="scientific">Xylophilus ampelinus</name>
    <dbReference type="NCBI Taxonomy" id="54067"/>
    <lineage>
        <taxon>Bacteria</taxon>
        <taxon>Pseudomonadati</taxon>
        <taxon>Pseudomonadota</taxon>
        <taxon>Betaproteobacteria</taxon>
        <taxon>Burkholderiales</taxon>
        <taxon>Xylophilus</taxon>
    </lineage>
</organism>
<name>A0A318SPW9_9BURK</name>
<dbReference type="AlphaFoldDB" id="A0A318SPW9"/>
<proteinExistence type="predicted"/>
<keyword evidence="3" id="KW-1185">Reference proteome</keyword>
<comment type="caution">
    <text evidence="2">The sequence shown here is derived from an EMBL/GenBank/DDBJ whole genome shotgun (WGS) entry which is preliminary data.</text>
</comment>
<sequence>MNAGSQQLHLTRPVYEVRHEHKRGFQAQLIERTGRLSYGARIEAIFATEEAVAFIDAHRAELKSGTTLQDLDLVDIHAHNDVLRGYVAGTPRIAPPRHAAAPANPPQAEPA</sequence>